<dbReference type="EMBL" id="FZMO01000524">
    <property type="protein sequence ID" value="SNQ51008.1"/>
    <property type="molecule type" value="Genomic_DNA"/>
</dbReference>
<gene>
    <name evidence="1" type="ORF">FRACA_590030</name>
</gene>
<evidence type="ECO:0008006" key="3">
    <source>
        <dbReference type="Google" id="ProtNLM"/>
    </source>
</evidence>
<dbReference type="GO" id="GO:0006355">
    <property type="term" value="P:regulation of DNA-templated transcription"/>
    <property type="evidence" value="ECO:0007669"/>
    <property type="project" value="InterPro"/>
</dbReference>
<proteinExistence type="predicted"/>
<keyword evidence="2" id="KW-1185">Reference proteome</keyword>
<dbReference type="Proteomes" id="UP000234331">
    <property type="component" value="Unassembled WGS sequence"/>
</dbReference>
<protein>
    <recommendedName>
        <fullName evidence="3">Pilus assembly protein HicB</fullName>
    </recommendedName>
</protein>
<sequence length="89" mass="9627">MICMPRTLTLRLSEAAYEAVKRYAEADHTSMNAWVESLLDTEDMRRRCAAHAAWVTANPAVSQAALAFTDANQQSLAAAGLPHVALPGE</sequence>
<dbReference type="AlphaFoldDB" id="A0A2I2KZB9"/>
<evidence type="ECO:0000313" key="2">
    <source>
        <dbReference type="Proteomes" id="UP000234331"/>
    </source>
</evidence>
<dbReference type="InterPro" id="IPR010985">
    <property type="entry name" value="Ribbon_hlx_hlx"/>
</dbReference>
<evidence type="ECO:0000313" key="1">
    <source>
        <dbReference type="EMBL" id="SNQ51008.1"/>
    </source>
</evidence>
<dbReference type="SUPFAM" id="SSF47598">
    <property type="entry name" value="Ribbon-helix-helix"/>
    <property type="match status" value="1"/>
</dbReference>
<accession>A0A2I2KZB9</accession>
<name>A0A2I2KZB9_9ACTN</name>
<reference evidence="1 2" key="1">
    <citation type="submission" date="2017-06" db="EMBL/GenBank/DDBJ databases">
        <authorList>
            <person name="Kim H.J."/>
            <person name="Triplett B.A."/>
        </authorList>
    </citation>
    <scope>NUCLEOTIDE SEQUENCE [LARGE SCALE GENOMIC DNA]</scope>
    <source>
        <strain evidence="1">FRACA_ARgP5</strain>
    </source>
</reference>
<organism evidence="1 2">
    <name type="scientific">Frankia canadensis</name>
    <dbReference type="NCBI Taxonomy" id="1836972"/>
    <lineage>
        <taxon>Bacteria</taxon>
        <taxon>Bacillati</taxon>
        <taxon>Actinomycetota</taxon>
        <taxon>Actinomycetes</taxon>
        <taxon>Frankiales</taxon>
        <taxon>Frankiaceae</taxon>
        <taxon>Frankia</taxon>
    </lineage>
</organism>